<evidence type="ECO:0000313" key="2">
    <source>
        <dbReference type="Proteomes" id="UP001150830"/>
    </source>
</evidence>
<dbReference type="Proteomes" id="UP001150830">
    <property type="component" value="Unassembled WGS sequence"/>
</dbReference>
<dbReference type="PRINTS" id="PR00834">
    <property type="entry name" value="PROTEASES2C"/>
</dbReference>
<proteinExistence type="predicted"/>
<keyword evidence="1" id="KW-0645">Protease</keyword>
<comment type="caution">
    <text evidence="1">The sequence shown here is derived from an EMBL/GenBank/DDBJ whole genome shotgun (WGS) entry which is preliminary data.</text>
</comment>
<keyword evidence="2" id="KW-1185">Reference proteome</keyword>
<sequence length="447" mass="49687">MISKTFDKEARLSSLMPRWQRLIRCYQILLATSLLALLLPVANPAHAETGQQARELFASLRQQVHQIRIIDIGSGNKHVIGSGFQVSTDGLIATNFHVVSDYVHHPEKFRVEYFNDAGQALPVTVMAVDVVHDLAILRGETSEHWFNINTSALDKGERIFSMGNPHDLGMTIIEGTYNGELQQSRYRKILFSGSLNPGMSGGPAFNGQGEIIGVNVSTGGDQISFLVPAQYLQQLLERARNLSEPDISENAIADSLLADQQSFYQNLLNGPFATETLGQLQVPGKLDDTIKCWGNTNDDRGGSDSIDLNVITLSCQTDDDIFLSSDLQTGELSYRYHWLTTKDLNGTQFYSQVQGFYRHASFGGSREDKGAFHCDDSVVRLQDKDWKVSTCFRAYRRYPQLLDASLIMAAINDPHASLVVNLGASGISRENALALFRRFMETLAWKS</sequence>
<dbReference type="Gene3D" id="2.40.10.10">
    <property type="entry name" value="Trypsin-like serine proteases"/>
    <property type="match status" value="2"/>
</dbReference>
<gene>
    <name evidence="1" type="ORF">OUO13_16560</name>
</gene>
<dbReference type="GO" id="GO:0006508">
    <property type="term" value="P:proteolysis"/>
    <property type="evidence" value="ECO:0007669"/>
    <property type="project" value="UniProtKB-KW"/>
</dbReference>
<dbReference type="AlphaFoldDB" id="A0A9X3EFY1"/>
<dbReference type="SUPFAM" id="SSF50494">
    <property type="entry name" value="Trypsin-like serine proteases"/>
    <property type="match status" value="1"/>
</dbReference>
<organism evidence="1 2">
    <name type="scientific">Parathalassolituus penaei</name>
    <dbReference type="NCBI Taxonomy" id="2997323"/>
    <lineage>
        <taxon>Bacteria</taxon>
        <taxon>Pseudomonadati</taxon>
        <taxon>Pseudomonadota</taxon>
        <taxon>Gammaproteobacteria</taxon>
        <taxon>Oceanospirillales</taxon>
        <taxon>Oceanospirillaceae</taxon>
        <taxon>Parathalassolituus</taxon>
    </lineage>
</organism>
<dbReference type="InterPro" id="IPR043504">
    <property type="entry name" value="Peptidase_S1_PA_chymotrypsin"/>
</dbReference>
<dbReference type="PANTHER" id="PTHR22939:SF129">
    <property type="entry name" value="SERINE PROTEASE HTRA2, MITOCHONDRIAL"/>
    <property type="match status" value="1"/>
</dbReference>
<dbReference type="EMBL" id="JAPNOA010000056">
    <property type="protein sequence ID" value="MCY0966794.1"/>
    <property type="molecule type" value="Genomic_DNA"/>
</dbReference>
<protein>
    <submittedName>
        <fullName evidence="1">Serine protease</fullName>
    </submittedName>
</protein>
<name>A0A9X3EFY1_9GAMM</name>
<dbReference type="Pfam" id="PF13365">
    <property type="entry name" value="Trypsin_2"/>
    <property type="match status" value="1"/>
</dbReference>
<dbReference type="InterPro" id="IPR001940">
    <property type="entry name" value="Peptidase_S1C"/>
</dbReference>
<keyword evidence="1" id="KW-0378">Hydrolase</keyword>
<dbReference type="RefSeq" id="WP_283174990.1">
    <property type="nucleotide sequence ID" value="NZ_JAPNOA010000056.1"/>
</dbReference>
<evidence type="ECO:0000313" key="1">
    <source>
        <dbReference type="EMBL" id="MCY0966794.1"/>
    </source>
</evidence>
<accession>A0A9X3EFY1</accession>
<dbReference type="GO" id="GO:0004252">
    <property type="term" value="F:serine-type endopeptidase activity"/>
    <property type="evidence" value="ECO:0007669"/>
    <property type="project" value="InterPro"/>
</dbReference>
<dbReference type="PANTHER" id="PTHR22939">
    <property type="entry name" value="SERINE PROTEASE FAMILY S1C HTRA-RELATED"/>
    <property type="match status" value="1"/>
</dbReference>
<dbReference type="InterPro" id="IPR009003">
    <property type="entry name" value="Peptidase_S1_PA"/>
</dbReference>
<reference evidence="1" key="1">
    <citation type="submission" date="2022-11" db="EMBL/GenBank/DDBJ databases">
        <title>Parathalassolutuus dongxingensis gen. nov., sp. nov., a novel member of family Oceanospirillaceae isolated from a coastal shrimp pond in Guangxi, China.</title>
        <authorList>
            <person name="Chen H."/>
        </authorList>
    </citation>
    <scope>NUCLEOTIDE SEQUENCE</scope>
    <source>
        <strain evidence="1">G-43</strain>
    </source>
</reference>